<feature type="region of interest" description="Disordered" evidence="1">
    <location>
        <begin position="164"/>
        <end position="183"/>
    </location>
</feature>
<dbReference type="EMBL" id="PGUY01000027">
    <property type="protein sequence ID" value="PLT30149.1"/>
    <property type="molecule type" value="Genomic_DNA"/>
</dbReference>
<keyword evidence="2" id="KW-0812">Transmembrane</keyword>
<evidence type="ECO:0000313" key="3">
    <source>
        <dbReference type="EMBL" id="PLT30149.1"/>
    </source>
</evidence>
<proteinExistence type="predicted"/>
<keyword evidence="2" id="KW-0472">Membrane</keyword>
<keyword evidence="2" id="KW-1133">Transmembrane helix</keyword>
<comment type="caution">
    <text evidence="3">The sequence shown here is derived from an EMBL/GenBank/DDBJ whole genome shotgun (WGS) entry which is preliminary data.</text>
</comment>
<dbReference type="Proteomes" id="UP000234748">
    <property type="component" value="Unassembled WGS sequence"/>
</dbReference>
<dbReference type="RefSeq" id="WP_101641333.1">
    <property type="nucleotide sequence ID" value="NZ_PGUY01000027.1"/>
</dbReference>
<evidence type="ECO:0008006" key="5">
    <source>
        <dbReference type="Google" id="ProtNLM"/>
    </source>
</evidence>
<dbReference type="AlphaFoldDB" id="A0A2N5M710"/>
<protein>
    <recommendedName>
        <fullName evidence="5">Fimbrial assembly protein</fullName>
    </recommendedName>
</protein>
<feature type="transmembrane region" description="Helical" evidence="2">
    <location>
        <begin position="16"/>
        <end position="40"/>
    </location>
</feature>
<feature type="compositionally biased region" description="Basic and acidic residues" evidence="1">
    <location>
        <begin position="172"/>
        <end position="182"/>
    </location>
</feature>
<name>A0A2N5M710_9BACI</name>
<evidence type="ECO:0000313" key="4">
    <source>
        <dbReference type="Proteomes" id="UP000234748"/>
    </source>
</evidence>
<accession>A0A2N5M710</accession>
<reference evidence="3 4" key="1">
    <citation type="submission" date="2017-11" db="EMBL/GenBank/DDBJ databases">
        <title>Comparitive Functional Genomics of Dry Heat Resistant strains isolated from the Viking Spacecraft.</title>
        <authorList>
            <person name="Seuylemezian A."/>
            <person name="Cooper K."/>
            <person name="Vaishampayan P."/>
        </authorList>
    </citation>
    <scope>NUCLEOTIDE SEQUENCE [LARGE SCALE GENOMIC DNA]</scope>
    <source>
        <strain evidence="3 4">V1-29</strain>
    </source>
</reference>
<organism evidence="3 4">
    <name type="scientific">Peribacillus deserti</name>
    <dbReference type="NCBI Taxonomy" id="673318"/>
    <lineage>
        <taxon>Bacteria</taxon>
        <taxon>Bacillati</taxon>
        <taxon>Bacillota</taxon>
        <taxon>Bacilli</taxon>
        <taxon>Bacillales</taxon>
        <taxon>Bacillaceae</taxon>
        <taxon>Peribacillus</taxon>
    </lineage>
</organism>
<dbReference type="OrthoDB" id="2971140at2"/>
<evidence type="ECO:0000256" key="2">
    <source>
        <dbReference type="SAM" id="Phobius"/>
    </source>
</evidence>
<gene>
    <name evidence="3" type="ORF">CUU66_08890</name>
</gene>
<sequence length="226" mass="25264">MLAEINLLPRKQPRNYTFLIALAVLALVVAGAASFLFWSWKSQTSKLADMNQQIQAQQEIRAAQELKMENLANSNSAVQLESTIDWAKNYEVKTVPVLQHVISLLPERGYILNFEFSDDGKITLGTQFDTSREAAYYLSELTSSEWLKEVKMITLSTTLGKFNALTGEDASDPDKNDDKQKLENSMFVPRYAAVYEFAINQEKAKKAAAKAEKNKNVPSSSQGGQN</sequence>
<keyword evidence="4" id="KW-1185">Reference proteome</keyword>
<evidence type="ECO:0000256" key="1">
    <source>
        <dbReference type="SAM" id="MobiDB-lite"/>
    </source>
</evidence>